<protein>
    <submittedName>
        <fullName evidence="5">RNA-binding domain-containing protein</fullName>
    </submittedName>
</protein>
<dbReference type="InterPro" id="IPR012677">
    <property type="entry name" value="Nucleotide-bd_a/b_plait_sf"/>
</dbReference>
<name>A0A139A172_GONPJ</name>
<dbReference type="Pfam" id="PF00076">
    <property type="entry name" value="RRM_1"/>
    <property type="match status" value="1"/>
</dbReference>
<dbReference type="AlphaFoldDB" id="A0A139A172"/>
<dbReference type="OrthoDB" id="439808at2759"/>
<feature type="compositionally biased region" description="Basic and acidic residues" evidence="3">
    <location>
        <begin position="325"/>
        <end position="337"/>
    </location>
</feature>
<accession>A0A139A172</accession>
<evidence type="ECO:0000259" key="4">
    <source>
        <dbReference type="PROSITE" id="PS50102"/>
    </source>
</evidence>
<keyword evidence="6" id="KW-1185">Reference proteome</keyword>
<evidence type="ECO:0000313" key="6">
    <source>
        <dbReference type="Proteomes" id="UP000070544"/>
    </source>
</evidence>
<dbReference type="InterPro" id="IPR000504">
    <property type="entry name" value="RRM_dom"/>
</dbReference>
<dbReference type="STRING" id="1344416.A0A139A172"/>
<keyword evidence="1 2" id="KW-0694">RNA-binding</keyword>
<evidence type="ECO:0000256" key="3">
    <source>
        <dbReference type="SAM" id="MobiDB-lite"/>
    </source>
</evidence>
<evidence type="ECO:0000313" key="5">
    <source>
        <dbReference type="EMBL" id="KXS10492.1"/>
    </source>
</evidence>
<feature type="compositionally biased region" description="Basic and acidic residues" evidence="3">
    <location>
        <begin position="80"/>
        <end position="108"/>
    </location>
</feature>
<reference evidence="5 6" key="1">
    <citation type="journal article" date="2015" name="Genome Biol. Evol.">
        <title>Phylogenomic analyses indicate that early fungi evolved digesting cell walls of algal ancestors of land plants.</title>
        <authorList>
            <person name="Chang Y."/>
            <person name="Wang S."/>
            <person name="Sekimoto S."/>
            <person name="Aerts A.L."/>
            <person name="Choi C."/>
            <person name="Clum A."/>
            <person name="LaButti K.M."/>
            <person name="Lindquist E.A."/>
            <person name="Yee Ngan C."/>
            <person name="Ohm R.A."/>
            <person name="Salamov A.A."/>
            <person name="Grigoriev I.V."/>
            <person name="Spatafora J.W."/>
            <person name="Berbee M.L."/>
        </authorList>
    </citation>
    <scope>NUCLEOTIDE SEQUENCE [LARGE SCALE GENOMIC DNA]</scope>
    <source>
        <strain evidence="5 6">JEL478</strain>
    </source>
</reference>
<dbReference type="EMBL" id="KQ965821">
    <property type="protein sequence ID" value="KXS10492.1"/>
    <property type="molecule type" value="Genomic_DNA"/>
</dbReference>
<gene>
    <name evidence="5" type="ORF">M427DRAFT_62013</name>
</gene>
<feature type="compositionally biased region" description="Gly residues" evidence="3">
    <location>
        <begin position="454"/>
        <end position="464"/>
    </location>
</feature>
<proteinExistence type="predicted"/>
<dbReference type="GO" id="GO:0003723">
    <property type="term" value="F:RNA binding"/>
    <property type="evidence" value="ECO:0007669"/>
    <property type="project" value="UniProtKB-UniRule"/>
</dbReference>
<dbReference type="CDD" id="cd00590">
    <property type="entry name" value="RRM_SF"/>
    <property type="match status" value="1"/>
</dbReference>
<dbReference type="InterPro" id="IPR035979">
    <property type="entry name" value="RBD_domain_sf"/>
</dbReference>
<dbReference type="SMART" id="SM00360">
    <property type="entry name" value="RRM"/>
    <property type="match status" value="1"/>
</dbReference>
<feature type="compositionally biased region" description="Basic and acidic residues" evidence="3">
    <location>
        <begin position="1"/>
        <end position="50"/>
    </location>
</feature>
<sequence>MDPSARDRDRRDDRSLRDPRDSRMSDRDRPGLKAAEPKDDRVRDPRDHRSSGNGPSSRDIPMRNSVETRNRSMSPPRSAGVDRRRREVSDMGRRGDYPRDRVDDRRPMDVVPPRSFPPASGRDAYPDDRRGPGPGDRDRVRDDRSFGYRDAVPPPPRDDRGSFGDHGRRDPFPPVDRERLGGGSYPSDRDRSSYGGPPVDRGYAARPAERGYPERSVDRGYEMDRDFPRGREDRGYAPPAADDRRYGEPHGASRMYDDRDSGYGPPPGDRRYGGQGRGYSDRGFEPGYGDDSGFGGRGGGRRDDRGGYGGRRMGGPRQGAPQPSRRIDSGTEEERRTSTQIFVGSLPYSFTEKDIWDMMERYGKLKKVTMPKDRDTGKNKGFAFVDFEERRDAEDAFDKYDGYTLEGRRLRLDWDVGRDKKGGPSGNDAIPRDPGSSDPSGPPDPMNVDANGAGEYGGANGNYGNGDARRGASYR</sequence>
<feature type="region of interest" description="Disordered" evidence="3">
    <location>
        <begin position="1"/>
        <end position="340"/>
    </location>
</feature>
<feature type="region of interest" description="Disordered" evidence="3">
    <location>
        <begin position="411"/>
        <end position="475"/>
    </location>
</feature>
<feature type="compositionally biased region" description="Basic and acidic residues" evidence="3">
    <location>
        <begin position="124"/>
        <end position="147"/>
    </location>
</feature>
<feature type="compositionally biased region" description="Polar residues" evidence="3">
    <location>
        <begin position="65"/>
        <end position="75"/>
    </location>
</feature>
<dbReference type="PANTHER" id="PTHR48027">
    <property type="entry name" value="HETEROGENEOUS NUCLEAR RIBONUCLEOPROTEIN 87F-RELATED"/>
    <property type="match status" value="1"/>
</dbReference>
<feature type="compositionally biased region" description="Gly residues" evidence="3">
    <location>
        <begin position="307"/>
        <end position="317"/>
    </location>
</feature>
<dbReference type="PROSITE" id="PS50102">
    <property type="entry name" value="RRM"/>
    <property type="match status" value="1"/>
</dbReference>
<feature type="domain" description="RRM" evidence="4">
    <location>
        <begin position="339"/>
        <end position="417"/>
    </location>
</feature>
<organism evidence="5 6">
    <name type="scientific">Gonapodya prolifera (strain JEL478)</name>
    <name type="common">Monoblepharis prolifera</name>
    <dbReference type="NCBI Taxonomy" id="1344416"/>
    <lineage>
        <taxon>Eukaryota</taxon>
        <taxon>Fungi</taxon>
        <taxon>Fungi incertae sedis</taxon>
        <taxon>Chytridiomycota</taxon>
        <taxon>Chytridiomycota incertae sedis</taxon>
        <taxon>Monoblepharidomycetes</taxon>
        <taxon>Monoblepharidales</taxon>
        <taxon>Gonapodyaceae</taxon>
        <taxon>Gonapodya</taxon>
    </lineage>
</organism>
<dbReference type="Gene3D" id="3.30.70.330">
    <property type="match status" value="1"/>
</dbReference>
<dbReference type="Proteomes" id="UP000070544">
    <property type="component" value="Unassembled WGS sequence"/>
</dbReference>
<feature type="compositionally biased region" description="Basic and acidic residues" evidence="3">
    <location>
        <begin position="207"/>
        <end position="248"/>
    </location>
</feature>
<evidence type="ECO:0000256" key="2">
    <source>
        <dbReference type="PROSITE-ProRule" id="PRU00176"/>
    </source>
</evidence>
<dbReference type="OMA" id="PGRYESH"/>
<evidence type="ECO:0000256" key="1">
    <source>
        <dbReference type="ARBA" id="ARBA00022884"/>
    </source>
</evidence>
<feature type="compositionally biased region" description="Basic and acidic residues" evidence="3">
    <location>
        <begin position="411"/>
        <end position="422"/>
    </location>
</feature>
<dbReference type="SUPFAM" id="SSF54928">
    <property type="entry name" value="RNA-binding domain, RBD"/>
    <property type="match status" value="1"/>
</dbReference>
<feature type="compositionally biased region" description="Basic and acidic residues" evidence="3">
    <location>
        <begin position="156"/>
        <end position="180"/>
    </location>
</feature>
<dbReference type="InterPro" id="IPR052462">
    <property type="entry name" value="SLIRP/GR-RBP-like"/>
</dbReference>